<dbReference type="EMBL" id="BMME01000001">
    <property type="protein sequence ID" value="GGK11781.1"/>
    <property type="molecule type" value="Genomic_DNA"/>
</dbReference>
<comment type="caution">
    <text evidence="2">The sequence shown here is derived from an EMBL/GenBank/DDBJ whole genome shotgun (WGS) entry which is preliminary data.</text>
</comment>
<evidence type="ECO:0000313" key="2">
    <source>
        <dbReference type="EMBL" id="GGK11781.1"/>
    </source>
</evidence>
<dbReference type="Proteomes" id="UP000599009">
    <property type="component" value="Unassembled WGS sequence"/>
</dbReference>
<gene>
    <name evidence="2" type="ORF">GCM10011394_21310</name>
</gene>
<dbReference type="RefSeq" id="WP_132986541.1">
    <property type="nucleotide sequence ID" value="NZ_BMME01000001.1"/>
</dbReference>
<evidence type="ECO:0000256" key="1">
    <source>
        <dbReference type="SAM" id="SignalP"/>
    </source>
</evidence>
<reference evidence="3" key="1">
    <citation type="journal article" date="2019" name="Int. J. Syst. Evol. Microbiol.">
        <title>The Global Catalogue of Microorganisms (GCM) 10K type strain sequencing project: providing services to taxonomists for standard genome sequencing and annotation.</title>
        <authorList>
            <consortium name="The Broad Institute Genomics Platform"/>
            <consortium name="The Broad Institute Genome Sequencing Center for Infectious Disease"/>
            <person name="Wu L."/>
            <person name="Ma J."/>
        </authorList>
    </citation>
    <scope>NUCLEOTIDE SEQUENCE [LARGE SCALE GENOMIC DNA]</scope>
    <source>
        <strain evidence="3">CGMCC 1.8985</strain>
    </source>
</reference>
<accession>A0ABQ2EL51</accession>
<keyword evidence="1" id="KW-0732">Signal</keyword>
<keyword evidence="3" id="KW-1185">Reference proteome</keyword>
<evidence type="ECO:0000313" key="3">
    <source>
        <dbReference type="Proteomes" id="UP000599009"/>
    </source>
</evidence>
<sequence>MKATTALAIAMLLAAGGVHAQSGSDCPTLPAGSELAWEKLDGAGYTFCKALRDSDGHQVLAVMITTEAPFRPRRANRTQETLIDGTQNWWYRSELSGMVGVEVRETLVELDRAHVAHISLRGRSEQELSQAISLAESLRFDDVRVSIR</sequence>
<protein>
    <submittedName>
        <fullName evidence="2">Uncharacterized protein</fullName>
    </submittedName>
</protein>
<feature type="chain" id="PRO_5045435940" evidence="1">
    <location>
        <begin position="21"/>
        <end position="148"/>
    </location>
</feature>
<proteinExistence type="predicted"/>
<organism evidence="2 3">
    <name type="scientific">Luteimonas terricola</name>
    <dbReference type="NCBI Taxonomy" id="645597"/>
    <lineage>
        <taxon>Bacteria</taxon>
        <taxon>Pseudomonadati</taxon>
        <taxon>Pseudomonadota</taxon>
        <taxon>Gammaproteobacteria</taxon>
        <taxon>Lysobacterales</taxon>
        <taxon>Lysobacteraceae</taxon>
        <taxon>Luteimonas</taxon>
    </lineage>
</organism>
<feature type="signal peptide" evidence="1">
    <location>
        <begin position="1"/>
        <end position="20"/>
    </location>
</feature>
<name>A0ABQ2EL51_9GAMM</name>